<keyword evidence="7 10" id="KW-0472">Membrane</keyword>
<comment type="function">
    <text evidence="10">Catalyzes the transfer of an acyl group from acyl-phosphate (acyl-PO(4)) to glycerol-3-phosphate (G3P) to form lysophosphatidic acid (LPA). This enzyme utilizes acyl-phosphate as fatty acyl donor, but not acyl-CoA or acyl-ACP.</text>
</comment>
<keyword evidence="1 10" id="KW-1003">Cell membrane</keyword>
<reference evidence="11" key="1">
    <citation type="submission" date="2017-03" db="EMBL/GenBank/DDBJ databases">
        <authorList>
            <consortium name="AG Boll"/>
        </authorList>
    </citation>
    <scope>NUCLEOTIDE SEQUENCE [LARGE SCALE GENOMIC DNA]</scope>
    <source>
        <strain evidence="11">Chol</strain>
    </source>
</reference>
<evidence type="ECO:0000256" key="1">
    <source>
        <dbReference type="ARBA" id="ARBA00022475"/>
    </source>
</evidence>
<name>A0A7Z7HP16_9PROT</name>
<dbReference type="GO" id="GO:0043772">
    <property type="term" value="F:acyl-phosphate glycerol-3-phosphate acyltransferase activity"/>
    <property type="evidence" value="ECO:0007669"/>
    <property type="project" value="UniProtKB-UniRule"/>
</dbReference>
<evidence type="ECO:0000256" key="5">
    <source>
        <dbReference type="ARBA" id="ARBA00022989"/>
    </source>
</evidence>
<feature type="transmembrane region" description="Helical" evidence="10">
    <location>
        <begin position="12"/>
        <end position="35"/>
    </location>
</feature>
<dbReference type="EMBL" id="LT837803">
    <property type="protein sequence ID" value="SMB21033.1"/>
    <property type="molecule type" value="Genomic_DNA"/>
</dbReference>
<keyword evidence="2 10" id="KW-0444">Lipid biosynthesis</keyword>
<evidence type="ECO:0000256" key="4">
    <source>
        <dbReference type="ARBA" id="ARBA00022692"/>
    </source>
</evidence>
<evidence type="ECO:0000256" key="9">
    <source>
        <dbReference type="ARBA" id="ARBA00023264"/>
    </source>
</evidence>
<comment type="similarity">
    <text evidence="10">Belongs to the PlsY family.</text>
</comment>
<evidence type="ECO:0000256" key="3">
    <source>
        <dbReference type="ARBA" id="ARBA00022679"/>
    </source>
</evidence>
<dbReference type="EC" id="2.3.1.275" evidence="10"/>
<comment type="catalytic activity">
    <reaction evidence="10">
        <text>an acyl phosphate + sn-glycerol 3-phosphate = a 1-acyl-sn-glycero-3-phosphate + phosphate</text>
        <dbReference type="Rhea" id="RHEA:34075"/>
        <dbReference type="ChEBI" id="CHEBI:43474"/>
        <dbReference type="ChEBI" id="CHEBI:57597"/>
        <dbReference type="ChEBI" id="CHEBI:57970"/>
        <dbReference type="ChEBI" id="CHEBI:59918"/>
        <dbReference type="EC" id="2.3.1.275"/>
    </reaction>
</comment>
<keyword evidence="9 10" id="KW-1208">Phospholipid metabolism</keyword>
<dbReference type="Proteomes" id="UP000242886">
    <property type="component" value="Chromosome SDENCHOL"/>
</dbReference>
<evidence type="ECO:0000313" key="12">
    <source>
        <dbReference type="Proteomes" id="UP000242886"/>
    </source>
</evidence>
<feature type="transmembrane region" description="Helical" evidence="10">
    <location>
        <begin position="170"/>
        <end position="190"/>
    </location>
</feature>
<dbReference type="GO" id="GO:0005886">
    <property type="term" value="C:plasma membrane"/>
    <property type="evidence" value="ECO:0007669"/>
    <property type="project" value="UniProtKB-SubCell"/>
</dbReference>
<evidence type="ECO:0000256" key="8">
    <source>
        <dbReference type="ARBA" id="ARBA00023209"/>
    </source>
</evidence>
<evidence type="ECO:0000313" key="11">
    <source>
        <dbReference type="EMBL" id="SMB21033.1"/>
    </source>
</evidence>
<dbReference type="AlphaFoldDB" id="A0A7Z7HP16"/>
<evidence type="ECO:0000256" key="6">
    <source>
        <dbReference type="ARBA" id="ARBA00023098"/>
    </source>
</evidence>
<keyword evidence="6 10" id="KW-0443">Lipid metabolism</keyword>
<organism evidence="11 12">
    <name type="scientific">Sterolibacterium denitrificans</name>
    <dbReference type="NCBI Taxonomy" id="157592"/>
    <lineage>
        <taxon>Bacteria</taxon>
        <taxon>Pseudomonadati</taxon>
        <taxon>Pseudomonadota</taxon>
        <taxon>Betaproteobacteria</taxon>
        <taxon>Nitrosomonadales</taxon>
        <taxon>Sterolibacteriaceae</taxon>
        <taxon>Sterolibacterium</taxon>
    </lineage>
</organism>
<comment type="subunit">
    <text evidence="10">Probably interacts with PlsX.</text>
</comment>
<feature type="transmembrane region" description="Helical" evidence="10">
    <location>
        <begin position="96"/>
        <end position="116"/>
    </location>
</feature>
<comment type="subcellular location">
    <subcellularLocation>
        <location evidence="10">Cell membrane</location>
        <topology evidence="10">Multi-pass membrane protein</topology>
    </subcellularLocation>
</comment>
<keyword evidence="4 10" id="KW-0812">Transmembrane</keyword>
<dbReference type="InterPro" id="IPR003811">
    <property type="entry name" value="G3P_acylTferase_PlsY"/>
</dbReference>
<evidence type="ECO:0000256" key="2">
    <source>
        <dbReference type="ARBA" id="ARBA00022516"/>
    </source>
</evidence>
<sequence>MGGGSIGSLIPAAYLPLFFIVAGYLLGSLPFAIITTRLFGMADPRSYGSGNPGATNVLRSGNKLAAVLTLLGDAVKGWLAVWLAQHFGAEAANPTTIAAVGFAALLGHVFPVFIGFKGGKGVATAAGVFLGFSGLLALACIGVWLAVAVITRYSSLAAICAALAAPLFGWWLLDVPQAVALAGMSLLVIWRHQQNIRNLLAGTESRIGRKKPA</sequence>
<dbReference type="PANTHER" id="PTHR30309">
    <property type="entry name" value="INNER MEMBRANE PROTEIN YGIH"/>
    <property type="match status" value="1"/>
</dbReference>
<protein>
    <recommendedName>
        <fullName evidence="10">Glycerol-3-phosphate acyltransferase</fullName>
    </recommendedName>
    <alternativeName>
        <fullName evidence="10">Acyl-PO4 G3P acyltransferase</fullName>
    </alternativeName>
    <alternativeName>
        <fullName evidence="10">Acyl-phosphate--glycerol-3-phosphate acyltransferase</fullName>
    </alternativeName>
    <alternativeName>
        <fullName evidence="10">G3P acyltransferase</fullName>
        <shortName evidence="10">GPAT</shortName>
        <ecNumber evidence="10">2.3.1.275</ecNumber>
    </alternativeName>
    <alternativeName>
        <fullName evidence="10">Lysophosphatidic acid synthase</fullName>
        <shortName evidence="10">LPA synthase</shortName>
    </alternativeName>
</protein>
<keyword evidence="5 10" id="KW-1133">Transmembrane helix</keyword>
<dbReference type="NCBIfam" id="TIGR00023">
    <property type="entry name" value="glycerol-3-phosphate 1-O-acyltransferase PlsY"/>
    <property type="match status" value="1"/>
</dbReference>
<dbReference type="SMART" id="SM01207">
    <property type="entry name" value="G3P_acyltransf"/>
    <property type="match status" value="1"/>
</dbReference>
<dbReference type="Pfam" id="PF02660">
    <property type="entry name" value="G3P_acyltransf"/>
    <property type="match status" value="1"/>
</dbReference>
<gene>
    <name evidence="10 11" type="primary">plsY</name>
    <name evidence="11" type="ORF">SDENCHOL_10050</name>
</gene>
<dbReference type="HAMAP" id="MF_01043">
    <property type="entry name" value="PlsY"/>
    <property type="match status" value="1"/>
</dbReference>
<proteinExistence type="inferred from homology"/>
<feature type="transmembrane region" description="Helical" evidence="10">
    <location>
        <begin position="64"/>
        <end position="84"/>
    </location>
</feature>
<evidence type="ECO:0000256" key="7">
    <source>
        <dbReference type="ARBA" id="ARBA00023136"/>
    </source>
</evidence>
<feature type="transmembrane region" description="Helical" evidence="10">
    <location>
        <begin position="128"/>
        <end position="150"/>
    </location>
</feature>
<evidence type="ECO:0000256" key="10">
    <source>
        <dbReference type="HAMAP-Rule" id="MF_01043"/>
    </source>
</evidence>
<keyword evidence="12" id="KW-1185">Reference proteome</keyword>
<dbReference type="GO" id="GO:0008654">
    <property type="term" value="P:phospholipid biosynthetic process"/>
    <property type="evidence" value="ECO:0007669"/>
    <property type="project" value="UniProtKB-UniRule"/>
</dbReference>
<dbReference type="PANTHER" id="PTHR30309:SF0">
    <property type="entry name" value="GLYCEROL-3-PHOSPHATE ACYLTRANSFERASE-RELATED"/>
    <property type="match status" value="1"/>
</dbReference>
<comment type="pathway">
    <text evidence="10">Lipid metabolism; phospholipid metabolism.</text>
</comment>
<accession>A0A7Z7HP16</accession>
<dbReference type="RefSeq" id="WP_154715632.1">
    <property type="nucleotide sequence ID" value="NZ_LT837803.1"/>
</dbReference>
<keyword evidence="3 10" id="KW-0808">Transferase</keyword>
<dbReference type="UniPathway" id="UPA00085"/>
<keyword evidence="8 10" id="KW-0594">Phospholipid biosynthesis</keyword>